<evidence type="ECO:0000256" key="1">
    <source>
        <dbReference type="SAM" id="MobiDB-lite"/>
    </source>
</evidence>
<evidence type="ECO:0000256" key="2">
    <source>
        <dbReference type="SAM" id="Phobius"/>
    </source>
</evidence>
<evidence type="ECO:0000313" key="6">
    <source>
        <dbReference type="Proteomes" id="UP000031599"/>
    </source>
</evidence>
<protein>
    <submittedName>
        <fullName evidence="5">TPR repeat protein</fullName>
    </submittedName>
</protein>
<dbReference type="SUPFAM" id="SSF48452">
    <property type="entry name" value="TPR-like"/>
    <property type="match status" value="2"/>
</dbReference>
<organism evidence="5 6">
    <name type="scientific">Enhygromyxa salina</name>
    <dbReference type="NCBI Taxonomy" id="215803"/>
    <lineage>
        <taxon>Bacteria</taxon>
        <taxon>Pseudomonadati</taxon>
        <taxon>Myxococcota</taxon>
        <taxon>Polyangia</taxon>
        <taxon>Nannocystales</taxon>
        <taxon>Nannocystaceae</taxon>
        <taxon>Enhygromyxa</taxon>
    </lineage>
</organism>
<dbReference type="RefSeq" id="WP_052552261.1">
    <property type="nucleotide sequence ID" value="NZ_JMCC02000059.1"/>
</dbReference>
<dbReference type="Gene3D" id="1.25.40.10">
    <property type="entry name" value="Tetratricopeptide repeat domain"/>
    <property type="match status" value="1"/>
</dbReference>
<keyword evidence="2" id="KW-1133">Transmembrane helix</keyword>
<dbReference type="EMBL" id="JMCC02000059">
    <property type="protein sequence ID" value="KIG15194.1"/>
    <property type="molecule type" value="Genomic_DNA"/>
</dbReference>
<proteinExistence type="predicted"/>
<dbReference type="PANTHER" id="PTHR10098:SF108">
    <property type="entry name" value="TETRATRICOPEPTIDE REPEAT PROTEIN 28"/>
    <property type="match status" value="1"/>
</dbReference>
<feature type="signal peptide" evidence="3">
    <location>
        <begin position="1"/>
        <end position="25"/>
    </location>
</feature>
<feature type="transmembrane region" description="Helical" evidence="2">
    <location>
        <begin position="880"/>
        <end position="901"/>
    </location>
</feature>
<name>A0A0C1ZBX2_9BACT</name>
<reference evidence="5 6" key="1">
    <citation type="submission" date="2014-12" db="EMBL/GenBank/DDBJ databases">
        <title>Genome assembly of Enhygromyxa salina DSM 15201.</title>
        <authorList>
            <person name="Sharma G."/>
            <person name="Subramanian S."/>
        </authorList>
    </citation>
    <scope>NUCLEOTIDE SEQUENCE [LARGE SCALE GENOMIC DNA]</scope>
    <source>
        <strain evidence="5 6">DSM 15201</strain>
    </source>
</reference>
<feature type="chain" id="PRO_5002161503" evidence="3">
    <location>
        <begin position="26"/>
        <end position="904"/>
    </location>
</feature>
<dbReference type="AlphaFoldDB" id="A0A0C1ZBX2"/>
<gene>
    <name evidence="5" type="ORF">DB30_05894</name>
</gene>
<dbReference type="InterPro" id="IPR024983">
    <property type="entry name" value="CHAT_dom"/>
</dbReference>
<accession>A0A0C1ZBX2</accession>
<dbReference type="Pfam" id="PF12770">
    <property type="entry name" value="CHAT"/>
    <property type="match status" value="1"/>
</dbReference>
<feature type="compositionally biased region" description="Pro residues" evidence="1">
    <location>
        <begin position="650"/>
        <end position="659"/>
    </location>
</feature>
<dbReference type="PANTHER" id="PTHR10098">
    <property type="entry name" value="RAPSYN-RELATED"/>
    <property type="match status" value="1"/>
</dbReference>
<feature type="domain" description="CHAT" evidence="4">
    <location>
        <begin position="560"/>
        <end position="851"/>
    </location>
</feature>
<keyword evidence="3" id="KW-0732">Signal</keyword>
<feature type="region of interest" description="Disordered" evidence="1">
    <location>
        <begin position="650"/>
        <end position="672"/>
    </location>
</feature>
<keyword evidence="2" id="KW-0812">Transmembrane</keyword>
<dbReference type="Proteomes" id="UP000031599">
    <property type="component" value="Unassembled WGS sequence"/>
</dbReference>
<evidence type="ECO:0000313" key="5">
    <source>
        <dbReference type="EMBL" id="KIG15194.1"/>
    </source>
</evidence>
<evidence type="ECO:0000259" key="4">
    <source>
        <dbReference type="Pfam" id="PF12770"/>
    </source>
</evidence>
<sequence>MSTRWRSLIPALLGALWLSVPVAWAGPPSSASLASCRRAASQEPDTREAWGCFYDHARQAGDYAASAEALRASLAQAGELEPRARGYALLALANLVGELDTTAAVELYEQAVVELERGGDSLALTLTLLNLAHRQRVMGELERSAETLRAAERSAAAHGDPRWIATVAVERVRHTLRSSGDLGEAASMLGEVEPLLFPDGDYQSQVNWLSAAASVHRQLGQLDEARAAHERLIALTEGADDAYVEASARYNRLVVMLEQARARGDGSPSAELVAEVERALAVSVRGGNKWVAGPMRCIHADLLRAQGQLDAAEASARRCRDETRGLGDPRLAADGVLAVLDVLITKGPLSADEADEAEALLAEAWRHAEASGEAQVRYAVSVIEAELRWRTGPRERAIAASEAVLVTLEQLRLEQSDPLSRAEFQGSRALGYERYVDHLLLAAKGRDEAQLLAAAFEVGERFRARVLFESLDGSGREHATLSLAEVELASFQQLLGPREAALVYQLASARDFDDQRRGSWVMIVTRDAVRAVPLTEVDGLRGRIELYTELVERRDASIDEAAARLWSALLADALAELPAQIDSLALILDGVLHRLPFASLRSGPDAPTLAQRYATSVVPSARVLALWYRHEATTHETPKAVLALADPPPVGAPLPPKPAPARSTGTTPEIELGPLPFARREAKLVAHGDDDLVWVGAAASEAALVNAALERFSVLHLATHAIIDERHPGRSAIVLAPGDGNDGMLQAREIARLDLRGKLVVLSACSSARDRVVDGEGVMGLAHALFEAGAHVVVGGLWPLRDDEALALFERFYRHLDAGESVAAALAAAQRELAAAGAKPAAWAGVVVLGDGTFVPFPAGRSRPSDAAVTPDGEPGRGPMLGWILGALALLGVAVVGWRVAKPS</sequence>
<dbReference type="InterPro" id="IPR011990">
    <property type="entry name" value="TPR-like_helical_dom_sf"/>
</dbReference>
<comment type="caution">
    <text evidence="5">The sequence shown here is derived from an EMBL/GenBank/DDBJ whole genome shotgun (WGS) entry which is preliminary data.</text>
</comment>
<evidence type="ECO:0000256" key="3">
    <source>
        <dbReference type="SAM" id="SignalP"/>
    </source>
</evidence>
<keyword evidence="2" id="KW-0472">Membrane</keyword>